<evidence type="ECO:0000256" key="2">
    <source>
        <dbReference type="ARBA" id="ARBA00007208"/>
    </source>
</evidence>
<evidence type="ECO:0000256" key="1">
    <source>
        <dbReference type="ARBA" id="ARBA00004533"/>
    </source>
</evidence>
<comment type="similarity">
    <text evidence="2">Belongs to the GSP N family.</text>
</comment>
<evidence type="ECO:0000256" key="6">
    <source>
        <dbReference type="ARBA" id="ARBA00022519"/>
    </source>
</evidence>
<dbReference type="GO" id="GO:0015628">
    <property type="term" value="P:protein secretion by the type II secretion system"/>
    <property type="evidence" value="ECO:0007669"/>
    <property type="project" value="InterPro"/>
</dbReference>
<dbReference type="GO" id="GO:0015627">
    <property type="term" value="C:type II protein secretion system complex"/>
    <property type="evidence" value="ECO:0007669"/>
    <property type="project" value="InterPro"/>
</dbReference>
<keyword evidence="4" id="KW-0813">Transport</keyword>
<keyword evidence="9" id="KW-0472">Membrane</keyword>
<evidence type="ECO:0000256" key="3">
    <source>
        <dbReference type="ARBA" id="ARBA00021563"/>
    </source>
</evidence>
<dbReference type="GO" id="GO:0005886">
    <property type="term" value="C:plasma membrane"/>
    <property type="evidence" value="ECO:0007669"/>
    <property type="project" value="UniProtKB-SubCell"/>
</dbReference>
<reference evidence="11" key="1">
    <citation type="submission" date="2024-06" db="EMBL/GenBank/DDBJ databases">
        <authorList>
            <person name="Sun Y."/>
        </authorList>
    </citation>
    <scope>NUCLEOTIDE SEQUENCE</scope>
    <source>
        <strain evidence="11">IGA1.0</strain>
    </source>
</reference>
<comment type="subcellular location">
    <subcellularLocation>
        <location evidence="1">Cell inner membrane</location>
    </subcellularLocation>
</comment>
<keyword evidence="5" id="KW-1003">Cell membrane</keyword>
<dbReference type="RefSeq" id="WP_350016775.1">
    <property type="nucleotide sequence ID" value="NZ_CP157948.1"/>
</dbReference>
<evidence type="ECO:0000256" key="9">
    <source>
        <dbReference type="ARBA" id="ARBA00023136"/>
    </source>
</evidence>
<keyword evidence="6" id="KW-0997">Cell inner membrane</keyword>
<evidence type="ECO:0000313" key="11">
    <source>
        <dbReference type="EMBL" id="XBS90852.1"/>
    </source>
</evidence>
<sequence length="261" mass="27963">MKPLRTCLIGFVLLLVLAGALLCFLPARWALPWIEPSLHGIRLQQVSGSVWNGRAGAVIAADGRTRGQLQWQLSRSALLGQPRLRLDFDGPQLHLSGGLERLPGDEVDVRDASVRASSTAIGHELATPWGKPRGELQLQVAHARLRAGWPMQLDAQASWHDAVMRTPQGDVALGELQATAQARGGVIDVQLRDAGSGPLQLAGGLQLSPLGWRLDATLRSRQTDPMLRRWLATLAAPAADGSTHIRRHGGLAANAPPAPTL</sequence>
<dbReference type="InterPro" id="IPR022792">
    <property type="entry name" value="T2SS_protein-GspN"/>
</dbReference>
<proteinExistence type="inferred from homology"/>
<protein>
    <recommendedName>
        <fullName evidence="3">Type II secretion system protein N</fullName>
    </recommendedName>
    <alternativeName>
        <fullName evidence="10">General secretion pathway protein N</fullName>
    </alternativeName>
</protein>
<organism evidence="11">
    <name type="scientific">Rhodanobacter sp. IGA1.0</name>
    <dbReference type="NCBI Taxonomy" id="3158582"/>
    <lineage>
        <taxon>Bacteria</taxon>
        <taxon>Pseudomonadati</taxon>
        <taxon>Pseudomonadota</taxon>
        <taxon>Gammaproteobacteria</taxon>
        <taxon>Lysobacterales</taxon>
        <taxon>Rhodanobacteraceae</taxon>
        <taxon>Rhodanobacter</taxon>
    </lineage>
</organism>
<evidence type="ECO:0000256" key="7">
    <source>
        <dbReference type="ARBA" id="ARBA00022692"/>
    </source>
</evidence>
<evidence type="ECO:0000256" key="10">
    <source>
        <dbReference type="ARBA" id="ARBA00030772"/>
    </source>
</evidence>
<dbReference type="Pfam" id="PF01203">
    <property type="entry name" value="T2SSN"/>
    <property type="match status" value="1"/>
</dbReference>
<evidence type="ECO:0000256" key="8">
    <source>
        <dbReference type="ARBA" id="ARBA00022927"/>
    </source>
</evidence>
<dbReference type="AlphaFoldDB" id="A0AAU7QNA0"/>
<evidence type="ECO:0000256" key="4">
    <source>
        <dbReference type="ARBA" id="ARBA00022448"/>
    </source>
</evidence>
<keyword evidence="7" id="KW-0812">Transmembrane</keyword>
<accession>A0AAU7QNA0</accession>
<name>A0AAU7QNA0_9GAMM</name>
<evidence type="ECO:0000256" key="5">
    <source>
        <dbReference type="ARBA" id="ARBA00022475"/>
    </source>
</evidence>
<keyword evidence="8" id="KW-0653">Protein transport</keyword>
<gene>
    <name evidence="11" type="ORF">ABNK63_04190</name>
</gene>
<dbReference type="EMBL" id="CP157948">
    <property type="protein sequence ID" value="XBS90852.1"/>
    <property type="molecule type" value="Genomic_DNA"/>
</dbReference>